<evidence type="ECO:0000256" key="14">
    <source>
        <dbReference type="SAM" id="MobiDB-lite"/>
    </source>
</evidence>
<evidence type="ECO:0000256" key="8">
    <source>
        <dbReference type="ARBA" id="ARBA00023004"/>
    </source>
</evidence>
<protein>
    <recommendedName>
        <fullName evidence="3 10">Catalase</fullName>
        <ecNumber evidence="3 10">1.11.1.6</ecNumber>
    </recommendedName>
</protein>
<dbReference type="Pfam" id="PF18011">
    <property type="entry name" value="Catalase_C"/>
    <property type="match status" value="1"/>
</dbReference>
<feature type="domain" description="Catalase core" evidence="15">
    <location>
        <begin position="75"/>
        <end position="463"/>
    </location>
</feature>
<feature type="active site" evidence="11">
    <location>
        <position position="195"/>
    </location>
</feature>
<evidence type="ECO:0000256" key="6">
    <source>
        <dbReference type="ARBA" id="ARBA00022723"/>
    </source>
</evidence>
<dbReference type="InterPro" id="IPR011614">
    <property type="entry name" value="Catalase_core"/>
</dbReference>
<evidence type="ECO:0000256" key="7">
    <source>
        <dbReference type="ARBA" id="ARBA00023002"/>
    </source>
</evidence>
<name>A0A558HU37_9GAMM</name>
<dbReference type="Gene3D" id="2.40.180.10">
    <property type="entry name" value="Catalase core domain"/>
    <property type="match status" value="1"/>
</dbReference>
<dbReference type="PRINTS" id="PR00067">
    <property type="entry name" value="CATALASE"/>
</dbReference>
<evidence type="ECO:0000259" key="15">
    <source>
        <dbReference type="SMART" id="SM01060"/>
    </source>
</evidence>
<dbReference type="PANTHER" id="PTHR42821:SF1">
    <property type="entry name" value="CATALASE-B"/>
    <property type="match status" value="1"/>
</dbReference>
<dbReference type="SMART" id="SM01060">
    <property type="entry name" value="Catalase"/>
    <property type="match status" value="1"/>
</dbReference>
<dbReference type="PANTHER" id="PTHR42821">
    <property type="entry name" value="CATALASE"/>
    <property type="match status" value="1"/>
</dbReference>
<feature type="region of interest" description="Disordered" evidence="14">
    <location>
        <begin position="450"/>
        <end position="479"/>
    </location>
</feature>
<dbReference type="InterPro" id="IPR010582">
    <property type="entry name" value="Catalase_immune_responsive"/>
</dbReference>
<keyword evidence="5 10" id="KW-0349">Heme</keyword>
<evidence type="ECO:0000313" key="16">
    <source>
        <dbReference type="EMBL" id="TVU72641.1"/>
    </source>
</evidence>
<dbReference type="STRING" id="553385.GCA_000591415_02434"/>
<dbReference type="Pfam" id="PF00199">
    <property type="entry name" value="Catalase"/>
    <property type="match status" value="1"/>
</dbReference>
<dbReference type="GO" id="GO:0020037">
    <property type="term" value="F:heme binding"/>
    <property type="evidence" value="ECO:0007669"/>
    <property type="project" value="UniProtKB-UniRule"/>
</dbReference>
<dbReference type="PIRSF" id="PIRSF038927">
    <property type="entry name" value="Catalase_clade2"/>
    <property type="match status" value="1"/>
</dbReference>
<evidence type="ECO:0000313" key="17">
    <source>
        <dbReference type="Proteomes" id="UP000319941"/>
    </source>
</evidence>
<dbReference type="GO" id="GO:0046872">
    <property type="term" value="F:metal ion binding"/>
    <property type="evidence" value="ECO:0007669"/>
    <property type="project" value="UniProtKB-KW"/>
</dbReference>
<dbReference type="InterPro" id="IPR024712">
    <property type="entry name" value="Catalase_clade2"/>
</dbReference>
<dbReference type="NCBIfam" id="NF008422">
    <property type="entry name" value="PRK11249.1"/>
    <property type="match status" value="1"/>
</dbReference>
<feature type="binding site" evidence="13">
    <location>
        <position position="159"/>
    </location>
    <ligand>
        <name>heme</name>
        <dbReference type="ChEBI" id="CHEBI:30413"/>
    </ligand>
</feature>
<dbReference type="FunFam" id="2.40.180.10:FF:000003">
    <property type="entry name" value="Catalase"/>
    <property type="match status" value="1"/>
</dbReference>
<dbReference type="GO" id="GO:0006979">
    <property type="term" value="P:response to oxidative stress"/>
    <property type="evidence" value="ECO:0007669"/>
    <property type="project" value="InterPro"/>
</dbReference>
<dbReference type="CDD" id="cd03132">
    <property type="entry name" value="GATase1_catalase"/>
    <property type="match status" value="1"/>
</dbReference>
<feature type="active site" evidence="11">
    <location>
        <position position="122"/>
    </location>
</feature>
<dbReference type="Proteomes" id="UP000319941">
    <property type="component" value="Unassembled WGS sequence"/>
</dbReference>
<keyword evidence="8 10" id="KW-0408">Iron</keyword>
<feature type="binding site" evidence="13">
    <location>
        <position position="119"/>
    </location>
    <ligand>
        <name>heme</name>
        <dbReference type="ChEBI" id="CHEBI:30413"/>
    </ligand>
</feature>
<dbReference type="InterPro" id="IPR018028">
    <property type="entry name" value="Catalase"/>
</dbReference>
<feature type="compositionally biased region" description="Polar residues" evidence="14">
    <location>
        <begin position="37"/>
        <end position="51"/>
    </location>
</feature>
<dbReference type="Gene3D" id="3.40.50.880">
    <property type="match status" value="1"/>
</dbReference>
<evidence type="ECO:0000256" key="13">
    <source>
        <dbReference type="PIRSR" id="PIRSR038927-3"/>
    </source>
</evidence>
<dbReference type="GO" id="GO:0004096">
    <property type="term" value="F:catalase activity"/>
    <property type="evidence" value="ECO:0007669"/>
    <property type="project" value="UniProtKB-UniRule"/>
</dbReference>
<evidence type="ECO:0000256" key="4">
    <source>
        <dbReference type="ARBA" id="ARBA00022559"/>
    </source>
</evidence>
<dbReference type="AlphaFoldDB" id="A0A558HU37"/>
<dbReference type="PROSITE" id="PS00437">
    <property type="entry name" value="CATALASE_1"/>
    <property type="match status" value="1"/>
</dbReference>
<comment type="caution">
    <text evidence="16">The sequence shown here is derived from an EMBL/GenBank/DDBJ whole genome shotgun (WGS) entry which is preliminary data.</text>
</comment>
<dbReference type="Gene3D" id="1.20.1370.20">
    <property type="match status" value="1"/>
</dbReference>
<dbReference type="InterPro" id="IPR029062">
    <property type="entry name" value="Class_I_gatase-like"/>
</dbReference>
<reference evidence="16 17" key="1">
    <citation type="submission" date="2019-07" db="EMBL/GenBank/DDBJ databases">
        <title>Diversity of Bacteria from Kongsfjorden, Arctic.</title>
        <authorList>
            <person name="Yu Y."/>
        </authorList>
    </citation>
    <scope>NUCLEOTIDE SEQUENCE [LARGE SCALE GENOMIC DNA]</scope>
    <source>
        <strain evidence="16 17">SM1923</strain>
    </source>
</reference>
<dbReference type="InterPro" id="IPR002226">
    <property type="entry name" value="Catalase_haem_BS"/>
</dbReference>
<evidence type="ECO:0000256" key="2">
    <source>
        <dbReference type="ARBA" id="ARBA00010660"/>
    </source>
</evidence>
<feature type="binding site" description="axial binding residue" evidence="12">
    <location>
        <position position="409"/>
    </location>
    <ligand>
        <name>heme</name>
        <dbReference type="ChEBI" id="CHEBI:30413"/>
    </ligand>
    <ligandPart>
        <name>Fe</name>
        <dbReference type="ChEBI" id="CHEBI:18248"/>
    </ligandPart>
</feature>
<evidence type="ECO:0000256" key="11">
    <source>
        <dbReference type="PIRSR" id="PIRSR038927-1"/>
    </source>
</evidence>
<organism evidence="16 17">
    <name type="scientific">Cobetia crustatorum</name>
    <dbReference type="NCBI Taxonomy" id="553385"/>
    <lineage>
        <taxon>Bacteria</taxon>
        <taxon>Pseudomonadati</taxon>
        <taxon>Pseudomonadota</taxon>
        <taxon>Gammaproteobacteria</taxon>
        <taxon>Oceanospirillales</taxon>
        <taxon>Halomonadaceae</taxon>
        <taxon>Cobetia</taxon>
    </lineage>
</organism>
<dbReference type="GO" id="GO:0042744">
    <property type="term" value="P:hydrogen peroxide catabolic process"/>
    <property type="evidence" value="ECO:0007669"/>
    <property type="project" value="UniProtKB-UniRule"/>
</dbReference>
<dbReference type="RefSeq" id="WP_144726537.1">
    <property type="nucleotide sequence ID" value="NZ_CAWOWR010000076.1"/>
</dbReference>
<evidence type="ECO:0000256" key="3">
    <source>
        <dbReference type="ARBA" id="ARBA00012314"/>
    </source>
</evidence>
<evidence type="ECO:0000256" key="5">
    <source>
        <dbReference type="ARBA" id="ARBA00022617"/>
    </source>
</evidence>
<comment type="catalytic activity">
    <reaction evidence="10">
        <text>2 H2O2 = O2 + 2 H2O</text>
        <dbReference type="Rhea" id="RHEA:20309"/>
        <dbReference type="ChEBI" id="CHEBI:15377"/>
        <dbReference type="ChEBI" id="CHEBI:15379"/>
        <dbReference type="ChEBI" id="CHEBI:16240"/>
        <dbReference type="EC" id="1.11.1.6"/>
    </reaction>
</comment>
<dbReference type="PROSITE" id="PS51402">
    <property type="entry name" value="CATALASE_3"/>
    <property type="match status" value="1"/>
</dbReference>
<proteinExistence type="inferred from homology"/>
<sequence>MASNEHDSASSSRSNADSAKCPYHEGQNRSADAENPYTHSNRNGPHDTQPNAGDGKAKDEALETYRADAEGHDLRTNQGLRIADNHNSLKAGERGPTLMEDFIFREKMNHFDNERIPERIVHARGAAAHGYFQAYDNASQYSKAGVFQTPTKKTPVFVRFSTVQGSRGSNDTVRDVRGFATKFYTDEGNWDLVGNDIPVFFIQDAMKFPDFVHAVKPEPHNEIPQGQSAHDTFWDFVSLMPETTHTVLWTMSDRAFPRHFRNMEGFGVHTFRLIDREGTSRFVKFHWKPVAGTCSLIWDEAQKLWGRDPDFNRRMMWDDIKNGAALEWELGIQVVEEKDEHSFDFDILDPTKLIPESLVPVVPIGKMVLDRNPDNYFAETEQVAFNPANIVPGIDFSNDPLLQGRLFSYLDTQMLRLGGPNFHEIPINQPVCPFHNNQRDAQHRQTINTGQASYEPNSIDGGWPSETPPSDDPHGGFEPHHERVEAHKVRARSASFGDHYSQATLFWNSQTEVEKEHIIAAYTFELSKVERPWIRERVITEILPNIDLELARRVGENHGIEAPTTQPAPKGELGTSQVESDSALSLMARMPDSIATRKVAILAADGVTMEDVRSIQKQLSDEGAEGLLIAPSMAPIKASDGSMLAPDAMLNGLPSVAVDGVVVAGGEGSVKTLAASGLGLYYVQEAYKHLKPIVAIGEGKELLAAARVPVEEGVILVDDVLAASLPLRDALLAHRVWSRDSRANQMPA</sequence>
<dbReference type="EMBL" id="VNFH01000002">
    <property type="protein sequence ID" value="TVU72641.1"/>
    <property type="molecule type" value="Genomic_DNA"/>
</dbReference>
<comment type="function">
    <text evidence="10">Decomposes hydrogen peroxide into water and oxygen; serves to protect cells from the toxic effects of hydrogen peroxide.</text>
</comment>
<dbReference type="OrthoDB" id="9761719at2"/>
<dbReference type="GO" id="GO:0005829">
    <property type="term" value="C:cytosol"/>
    <property type="evidence" value="ECO:0007669"/>
    <property type="project" value="TreeGrafter"/>
</dbReference>
<keyword evidence="17" id="KW-1185">Reference proteome</keyword>
<feature type="binding site" evidence="13">
    <location>
        <position position="208"/>
    </location>
    <ligand>
        <name>heme</name>
        <dbReference type="ChEBI" id="CHEBI:30413"/>
    </ligand>
</feature>
<keyword evidence="6 10" id="KW-0479">Metal-binding</keyword>
<dbReference type="InterPro" id="IPR043156">
    <property type="entry name" value="Catalase_clade2_helical"/>
</dbReference>
<comment type="similarity">
    <text evidence="2">Belongs to the catalase family. HPII subfamily.</text>
</comment>
<evidence type="ECO:0000256" key="1">
    <source>
        <dbReference type="ARBA" id="ARBA00001971"/>
    </source>
</evidence>
<dbReference type="SUPFAM" id="SSF52317">
    <property type="entry name" value="Class I glutamine amidotransferase-like"/>
    <property type="match status" value="1"/>
</dbReference>
<dbReference type="EC" id="1.11.1.6" evidence="3 10"/>
<dbReference type="InterPro" id="IPR041399">
    <property type="entry name" value="Catalase_large_C"/>
</dbReference>
<dbReference type="Pfam" id="PF06628">
    <property type="entry name" value="Catalase-rel"/>
    <property type="match status" value="1"/>
</dbReference>
<feature type="binding site" evidence="13">
    <location>
        <position position="405"/>
    </location>
    <ligand>
        <name>heme</name>
        <dbReference type="ChEBI" id="CHEBI:30413"/>
    </ligand>
</feature>
<evidence type="ECO:0000256" key="9">
    <source>
        <dbReference type="ARBA" id="ARBA00023324"/>
    </source>
</evidence>
<feature type="region of interest" description="Disordered" evidence="14">
    <location>
        <begin position="559"/>
        <end position="578"/>
    </location>
</feature>
<feature type="binding site" evidence="13">
    <location>
        <position position="416"/>
    </location>
    <ligand>
        <name>heme</name>
        <dbReference type="ChEBI" id="CHEBI:30413"/>
    </ligand>
</feature>
<comment type="cofactor">
    <cofactor evidence="1 10 12">
        <name>heme</name>
        <dbReference type="ChEBI" id="CHEBI:30413"/>
    </cofactor>
</comment>
<evidence type="ECO:0000256" key="12">
    <source>
        <dbReference type="PIRSR" id="PIRSR038927-2"/>
    </source>
</evidence>
<dbReference type="SUPFAM" id="SSF56634">
    <property type="entry name" value="Heme-dependent catalase-like"/>
    <property type="match status" value="1"/>
</dbReference>
<keyword evidence="9 10" id="KW-0376">Hydrogen peroxide</keyword>
<feature type="compositionally biased region" description="Low complexity" evidence="14">
    <location>
        <begin position="9"/>
        <end position="19"/>
    </location>
</feature>
<keyword evidence="4 10" id="KW-0575">Peroxidase</keyword>
<dbReference type="InterPro" id="IPR020835">
    <property type="entry name" value="Catalase_sf"/>
</dbReference>
<gene>
    <name evidence="16" type="primary">katE</name>
    <name evidence="16" type="ORF">FQP86_02855</name>
</gene>
<evidence type="ECO:0000256" key="10">
    <source>
        <dbReference type="PIRNR" id="PIRNR038927"/>
    </source>
</evidence>
<accession>A0A558HU37</accession>
<feature type="region of interest" description="Disordered" evidence="14">
    <location>
        <begin position="1"/>
        <end position="59"/>
    </location>
</feature>
<keyword evidence="7 10" id="KW-0560">Oxidoreductase</keyword>